<feature type="region of interest" description="Disordered" evidence="1">
    <location>
        <begin position="194"/>
        <end position="307"/>
    </location>
</feature>
<dbReference type="VEuPathDB" id="VectorBase:SCAU006259"/>
<dbReference type="KEGG" id="scac:106090014"/>
<name>A0A1I8PAF7_STOCA</name>
<dbReference type="STRING" id="35570.A0A1I8PAF7"/>
<dbReference type="PANTHER" id="PTHR24114:SF2">
    <property type="entry name" value="F-BOX DOMAIN-CONTAINING PROTEIN-RELATED"/>
    <property type="match status" value="1"/>
</dbReference>
<feature type="compositionally biased region" description="Basic and acidic residues" evidence="1">
    <location>
        <begin position="259"/>
        <end position="276"/>
    </location>
</feature>
<evidence type="ECO:0000256" key="1">
    <source>
        <dbReference type="SAM" id="MobiDB-lite"/>
    </source>
</evidence>
<dbReference type="SMART" id="SM00368">
    <property type="entry name" value="LRR_RI"/>
    <property type="match status" value="2"/>
</dbReference>
<gene>
    <name evidence="2" type="primary">106090014</name>
</gene>
<dbReference type="Gene3D" id="3.80.10.10">
    <property type="entry name" value="Ribonuclease Inhibitor"/>
    <property type="match status" value="1"/>
</dbReference>
<dbReference type="InterPro" id="IPR052394">
    <property type="entry name" value="LRR-containing"/>
</dbReference>
<sequence>MEEEPSFEDLPVPIRTNLFTFPNDHSLRLVHEVYKPSAEALKVSRGRTIYSEMFIENEKLGTLADLSIRCLAHNYGPDPLPMIAEEPLKEQLHYDSLDVDLPLAKCYHLENERFWKRVVLSKHPDKALSLRSNVNWKQLGISMKYTEMVEECPPEYWKEEEMSELAQKIQEYVVEMYIKRLKSLTESSFEKYYLPRKPQSSDEEDEESVEEVFEASVPTSEEDVPSAAFEDNEMKTESQLQLEQQMAEEKAKRKQVRQLLREEKANARREREERRERRQAKRLAKEQQLENSKKMKKQTQPESLIEISENDSDEEKYILDRRNLELYLKYKKDYKYPPEHCDHIDLSFVRHLKNLHTFNIEFLGPILGRNYHHRHLNFSLGDIKTLAQGLSHLALLKVFRLRHSRMDADKLQTLVRGLKGLHQLETVDFGYDNLGEDCASSLYELLEDATSIRNLELESNQLGEEVLMTLGESLQQHYVNGHLEYLGLARNPITEQGLHALVNHILGTSHIKSLNLRGVYNLYENGLICCIARELLLHHKPLEKLDLTGIPININAANELIKALALNQKLLTFECLGCGLDEESQLDIALIMKRNKYLADNPYVDDLTKTDAEVDEWLNRTTNPIFSKVLAERSKLLKCQAECPPEYIPSPQQSPKNSQHIYKLEIYDNMYEQSHTSSQTEIETQTDQGEQFSYRANEFDDKEFLENIHLPGPSNRYFYFKSLREN</sequence>
<dbReference type="InterPro" id="IPR032675">
    <property type="entry name" value="LRR_dom_sf"/>
</dbReference>
<dbReference type="PANTHER" id="PTHR24114">
    <property type="entry name" value="LEUCINE RICH REPEAT FAMILY PROTEIN"/>
    <property type="match status" value="1"/>
</dbReference>
<dbReference type="EnsemblMetazoa" id="SCAU006259-RA">
    <property type="protein sequence ID" value="SCAU006259-PA"/>
    <property type="gene ID" value="SCAU006259"/>
</dbReference>
<proteinExistence type="predicted"/>
<evidence type="ECO:0000313" key="2">
    <source>
        <dbReference type="EnsemblMetazoa" id="SCAU006259-PA"/>
    </source>
</evidence>
<dbReference type="AlphaFoldDB" id="A0A1I8PAF7"/>
<feature type="compositionally biased region" description="Acidic residues" evidence="1">
    <location>
        <begin position="201"/>
        <end position="213"/>
    </location>
</feature>
<keyword evidence="3" id="KW-1185">Reference proteome</keyword>
<protein>
    <submittedName>
        <fullName evidence="2">Uncharacterized protein</fullName>
    </submittedName>
</protein>
<dbReference type="OrthoDB" id="341587at2759"/>
<reference evidence="2" key="1">
    <citation type="submission" date="2020-05" db="UniProtKB">
        <authorList>
            <consortium name="EnsemblMetazoa"/>
        </authorList>
    </citation>
    <scope>IDENTIFICATION</scope>
    <source>
        <strain evidence="2">USDA</strain>
    </source>
</reference>
<feature type="compositionally biased region" description="Basic and acidic residues" evidence="1">
    <location>
        <begin position="283"/>
        <end position="293"/>
    </location>
</feature>
<dbReference type="Proteomes" id="UP000095300">
    <property type="component" value="Unassembled WGS sequence"/>
</dbReference>
<evidence type="ECO:0000313" key="3">
    <source>
        <dbReference type="Proteomes" id="UP000095300"/>
    </source>
</evidence>
<accession>A0A1I8PAF7</accession>
<organism evidence="2 3">
    <name type="scientific">Stomoxys calcitrans</name>
    <name type="common">Stable fly</name>
    <name type="synonym">Conops calcitrans</name>
    <dbReference type="NCBI Taxonomy" id="35570"/>
    <lineage>
        <taxon>Eukaryota</taxon>
        <taxon>Metazoa</taxon>
        <taxon>Ecdysozoa</taxon>
        <taxon>Arthropoda</taxon>
        <taxon>Hexapoda</taxon>
        <taxon>Insecta</taxon>
        <taxon>Pterygota</taxon>
        <taxon>Neoptera</taxon>
        <taxon>Endopterygota</taxon>
        <taxon>Diptera</taxon>
        <taxon>Brachycera</taxon>
        <taxon>Muscomorpha</taxon>
        <taxon>Muscoidea</taxon>
        <taxon>Muscidae</taxon>
        <taxon>Stomoxys</taxon>
    </lineage>
</organism>
<dbReference type="SUPFAM" id="SSF52047">
    <property type="entry name" value="RNI-like"/>
    <property type="match status" value="1"/>
</dbReference>